<protein>
    <recommendedName>
        <fullName evidence="2">Tetratricopeptide repeat protein</fullName>
    </recommendedName>
</protein>
<evidence type="ECO:0008006" key="2">
    <source>
        <dbReference type="Google" id="ProtNLM"/>
    </source>
</evidence>
<dbReference type="InterPro" id="IPR045584">
    <property type="entry name" value="Pilin-like"/>
</dbReference>
<dbReference type="InterPro" id="IPR011990">
    <property type="entry name" value="TPR-like_helical_dom_sf"/>
</dbReference>
<sequence length="283" mass="33711">MKGEGKVLLVLLCLFLITLSKPDLQVEKGRGFQLKTRLIPRAEMIEFLADGYKEAVADYFWMRVTLTYGDENWRKRADDDDWRYLLKLTDLVAKLNPYFFMPYYFAGVVFPWESRYKEEVIPILERGMKYLPNEWRIPFLIGFIYFYFLDSKKRAAYYIQLASEKRNSPEYLIKLAARLYYEAGEEESALLFLEQMEKSTREPELKKEIRRRIKVLRDILFLKAAVKKYIETTGKEPEDLEDLVRTGIIKKVPEEPYGGRYYYDRKEGRVKTTSELGKRRKGK</sequence>
<proteinExistence type="predicted"/>
<dbReference type="Proteomes" id="UP000885931">
    <property type="component" value="Unassembled WGS sequence"/>
</dbReference>
<reference evidence="1" key="1">
    <citation type="journal article" date="2020" name="mSystems">
        <title>Genome- and Community-Level Interaction Insights into Carbon Utilization and Element Cycling Functions of Hydrothermarchaeota in Hydrothermal Sediment.</title>
        <authorList>
            <person name="Zhou Z."/>
            <person name="Liu Y."/>
            <person name="Xu W."/>
            <person name="Pan J."/>
            <person name="Luo Z.H."/>
            <person name="Li M."/>
        </authorList>
    </citation>
    <scope>NUCLEOTIDE SEQUENCE [LARGE SCALE GENOMIC DNA]</scope>
    <source>
        <strain evidence="1">HyVt-237</strain>
    </source>
</reference>
<organism evidence="1">
    <name type="scientific">candidate division WOR-3 bacterium</name>
    <dbReference type="NCBI Taxonomy" id="2052148"/>
    <lineage>
        <taxon>Bacteria</taxon>
        <taxon>Bacteria division WOR-3</taxon>
    </lineage>
</organism>
<comment type="caution">
    <text evidence="1">The sequence shown here is derived from an EMBL/GenBank/DDBJ whole genome shotgun (WGS) entry which is preliminary data.</text>
</comment>
<gene>
    <name evidence="1" type="ORF">ENG67_00840</name>
</gene>
<dbReference type="AlphaFoldDB" id="A0A7C1B320"/>
<name>A0A7C1B320_UNCW3</name>
<accession>A0A7C1B320</accession>
<dbReference type="SUPFAM" id="SSF54523">
    <property type="entry name" value="Pili subunits"/>
    <property type="match status" value="1"/>
</dbReference>
<dbReference type="SUPFAM" id="SSF48452">
    <property type="entry name" value="TPR-like"/>
    <property type="match status" value="1"/>
</dbReference>
<evidence type="ECO:0000313" key="1">
    <source>
        <dbReference type="EMBL" id="HDM89739.1"/>
    </source>
</evidence>
<dbReference type="EMBL" id="DRBW01000030">
    <property type="protein sequence ID" value="HDM89739.1"/>
    <property type="molecule type" value="Genomic_DNA"/>
</dbReference>